<dbReference type="GO" id="GO:0005634">
    <property type="term" value="C:nucleus"/>
    <property type="evidence" value="ECO:0007669"/>
    <property type="project" value="UniProtKB-SubCell"/>
</dbReference>
<gene>
    <name evidence="5" type="ORF">L596_006366</name>
</gene>
<sequence>MAQRKRNSEAVPEEELYIVDQILDRRMRNRKVEYFLKWVGYGDEENSWEPIENLDCTELIEDFEANRLKKKIEAKKRARAEKSETPAEPPKKKERPAPVVQRSEEEQEDADVAGPSRRHQRNIAASDLPSVEQAVAGLQPAQFQILENVDIEGVLGYGRMDGRVFFGIKFYEHPDPVTIFAGDCYRLWPRVMFDYYQSIIQFA</sequence>
<keyword evidence="2" id="KW-0539">Nucleus</keyword>
<dbReference type="InterPro" id="IPR051219">
    <property type="entry name" value="Heterochromatin_chromo-domain"/>
</dbReference>
<reference evidence="5" key="1">
    <citation type="submission" date="2013-11" db="EMBL/GenBank/DDBJ databases">
        <authorList>
            <person name="Sternberg P."/>
            <person name="Dillman A."/>
            <person name="Macchietto M."/>
        </authorList>
    </citation>
    <scope>NUCLEOTIDE SEQUENCE</scope>
    <source>
        <strain evidence="5">ALL</strain>
    </source>
</reference>
<evidence type="ECO:0000256" key="3">
    <source>
        <dbReference type="SAM" id="MobiDB-lite"/>
    </source>
</evidence>
<proteinExistence type="predicted"/>
<name>A0A4U8V237_STECR</name>
<reference evidence="5" key="3">
    <citation type="journal article" date="2019" name="G3 (Bethesda)">
        <title>Hybrid Assembly of the Genome of the Entomopathogenic Nematode Steinernema carpocapsae Identifies the X-Chromosome.</title>
        <authorList>
            <person name="Serra L."/>
            <person name="Macchietto M."/>
            <person name="Macias-Munoz A."/>
            <person name="McGill C.J."/>
            <person name="Rodriguez I.M."/>
            <person name="Rodriguez B."/>
            <person name="Murad R."/>
            <person name="Mortazavi A."/>
        </authorList>
    </citation>
    <scope>NUCLEOTIDE SEQUENCE [LARGE SCALE GENOMIC DNA]</scope>
    <source>
        <strain evidence="5">ALL</strain>
    </source>
</reference>
<comment type="caution">
    <text evidence="5">The sequence shown here is derived from an EMBL/GenBank/DDBJ whole genome shotgun (WGS) entry which is preliminary data.</text>
</comment>
<feature type="domain" description="Chromo" evidence="4">
    <location>
        <begin position="17"/>
        <end position="75"/>
    </location>
</feature>
<feature type="region of interest" description="Disordered" evidence="3">
    <location>
        <begin position="74"/>
        <end position="120"/>
    </location>
</feature>
<evidence type="ECO:0000259" key="4">
    <source>
        <dbReference type="PROSITE" id="PS50013"/>
    </source>
</evidence>
<dbReference type="PANTHER" id="PTHR22812">
    <property type="entry name" value="CHROMOBOX PROTEIN"/>
    <property type="match status" value="1"/>
</dbReference>
<organism evidence="5">
    <name type="scientific">Steinernema carpocapsae</name>
    <name type="common">Entomopathogenic nematode</name>
    <dbReference type="NCBI Taxonomy" id="34508"/>
    <lineage>
        <taxon>Eukaryota</taxon>
        <taxon>Metazoa</taxon>
        <taxon>Ecdysozoa</taxon>
        <taxon>Nematoda</taxon>
        <taxon>Chromadorea</taxon>
        <taxon>Rhabditida</taxon>
        <taxon>Tylenchina</taxon>
        <taxon>Panagrolaimomorpha</taxon>
        <taxon>Strongyloidoidea</taxon>
        <taxon>Steinernematidae</taxon>
        <taxon>Steinernema</taxon>
    </lineage>
</organism>
<feature type="compositionally biased region" description="Basic and acidic residues" evidence="3">
    <location>
        <begin position="80"/>
        <end position="91"/>
    </location>
</feature>
<dbReference type="SMART" id="SM00298">
    <property type="entry name" value="CHROMO"/>
    <property type="match status" value="1"/>
</dbReference>
<dbReference type="STRING" id="34508.A0A4U8V237"/>
<accession>A0A4U8V237</accession>
<comment type="subcellular location">
    <subcellularLocation>
        <location evidence="1">Nucleus</location>
    </subcellularLocation>
</comment>
<reference evidence="5" key="2">
    <citation type="journal article" date="2015" name="Genome Biol.">
        <title>Comparative genomics of Steinernema reveals deeply conserved gene regulatory networks.</title>
        <authorList>
            <person name="Dillman A.R."/>
            <person name="Macchietto M."/>
            <person name="Porter C.F."/>
            <person name="Rogers A."/>
            <person name="Williams B."/>
            <person name="Antoshechkin I."/>
            <person name="Lee M.M."/>
            <person name="Goodwin Z."/>
            <person name="Lu X."/>
            <person name="Lewis E.E."/>
            <person name="Goodrich-Blair H."/>
            <person name="Stock S.P."/>
            <person name="Adams B.J."/>
            <person name="Sternberg P.W."/>
            <person name="Mortazavi A."/>
        </authorList>
    </citation>
    <scope>NUCLEOTIDE SEQUENCE [LARGE SCALE GENOMIC DNA]</scope>
    <source>
        <strain evidence="5">ALL</strain>
    </source>
</reference>
<dbReference type="PROSITE" id="PS00598">
    <property type="entry name" value="CHROMO_1"/>
    <property type="match status" value="1"/>
</dbReference>
<evidence type="ECO:0000256" key="1">
    <source>
        <dbReference type="ARBA" id="ARBA00004123"/>
    </source>
</evidence>
<evidence type="ECO:0000313" key="5">
    <source>
        <dbReference type="EMBL" id="TMS39912.1"/>
    </source>
</evidence>
<dbReference type="InterPro" id="IPR016197">
    <property type="entry name" value="Chromo-like_dom_sf"/>
</dbReference>
<protein>
    <recommendedName>
        <fullName evidence="4">Chromo domain-containing protein</fullName>
    </recommendedName>
</protein>
<dbReference type="InterPro" id="IPR000953">
    <property type="entry name" value="Chromo/chromo_shadow_dom"/>
</dbReference>
<evidence type="ECO:0000256" key="2">
    <source>
        <dbReference type="ARBA" id="ARBA00023242"/>
    </source>
</evidence>
<dbReference type="InterPro" id="IPR023779">
    <property type="entry name" value="Chromodomain_CS"/>
</dbReference>
<dbReference type="Gene3D" id="2.40.50.40">
    <property type="match status" value="1"/>
</dbReference>
<dbReference type="SUPFAM" id="SSF54160">
    <property type="entry name" value="Chromo domain-like"/>
    <property type="match status" value="2"/>
</dbReference>
<dbReference type="OrthoDB" id="5843976at2759"/>
<dbReference type="PROSITE" id="PS50013">
    <property type="entry name" value="CHROMO_2"/>
    <property type="match status" value="1"/>
</dbReference>
<dbReference type="EMBL" id="AZBU02000001">
    <property type="protein sequence ID" value="TMS39912.1"/>
    <property type="molecule type" value="Genomic_DNA"/>
</dbReference>
<dbReference type="Pfam" id="PF00385">
    <property type="entry name" value="Chromo"/>
    <property type="match status" value="1"/>
</dbReference>
<dbReference type="AlphaFoldDB" id="A0A4U8V237"/>
<dbReference type="InterPro" id="IPR023780">
    <property type="entry name" value="Chromo_domain"/>
</dbReference>